<evidence type="ECO:0000313" key="1">
    <source>
        <dbReference type="EMBL" id="MFB5191764.1"/>
    </source>
</evidence>
<dbReference type="EMBL" id="JBDXSU010000014">
    <property type="protein sequence ID" value="MFB5191764.1"/>
    <property type="molecule type" value="Genomic_DNA"/>
</dbReference>
<organism evidence="1 2">
    <name type="scientific">Alicyclobacillus fastidiosus</name>
    <dbReference type="NCBI Taxonomy" id="392011"/>
    <lineage>
        <taxon>Bacteria</taxon>
        <taxon>Bacillati</taxon>
        <taxon>Bacillota</taxon>
        <taxon>Bacilli</taxon>
        <taxon>Bacillales</taxon>
        <taxon>Alicyclobacillaceae</taxon>
        <taxon>Alicyclobacillus</taxon>
    </lineage>
</organism>
<accession>A0ABV5AHJ8</accession>
<name>A0ABV5AHJ8_9BACL</name>
<sequence>MMTRERLIQICERLGYPSSKRKLERRLTDWCQKGLLPQLLQKGKGRAAGPLFYWDYPYIVSQFLAAVELMSWHRRSKFVLLMLWLNGFRIDVSNVRDTWTDILRKRNVGISSFYPDPFDLEDEIERNVGRTAKRLDKHSDKSTTELLAYVLKLIFSNDFDHTERKTEISQESIAAISDGNSVKDGTHRISKFWDSTFNFLHNHFPQKHEMN</sequence>
<keyword evidence="2" id="KW-1185">Reference proteome</keyword>
<evidence type="ECO:0000313" key="2">
    <source>
        <dbReference type="Proteomes" id="UP001579974"/>
    </source>
</evidence>
<dbReference type="Proteomes" id="UP001579974">
    <property type="component" value="Unassembled WGS sequence"/>
</dbReference>
<comment type="caution">
    <text evidence="1">The sequence shown here is derived from an EMBL/GenBank/DDBJ whole genome shotgun (WGS) entry which is preliminary data.</text>
</comment>
<proteinExistence type="predicted"/>
<reference evidence="1 2" key="1">
    <citation type="journal article" date="2024" name="Int. J. Mol. Sci.">
        <title>Exploration of Alicyclobacillus spp. Genome in Search of Antibiotic Resistance.</title>
        <authorList>
            <person name="Bucka-Kolendo J."/>
            <person name="Kiousi D.E."/>
            <person name="Dekowska A."/>
            <person name="Mikolajczuk-Szczyrba A."/>
            <person name="Karadedos D.M."/>
            <person name="Michael P."/>
            <person name="Galanis A."/>
            <person name="Sokolowska B."/>
        </authorList>
    </citation>
    <scope>NUCLEOTIDE SEQUENCE [LARGE SCALE GENOMIC DNA]</scope>
    <source>
        <strain evidence="1 2">KKP 3000</strain>
    </source>
</reference>
<gene>
    <name evidence="1" type="ORF">KKP3000_000544</name>
</gene>
<protein>
    <submittedName>
        <fullName evidence="1">Uncharacterized protein</fullName>
    </submittedName>
</protein>
<dbReference type="RefSeq" id="WP_275476409.1">
    <property type="nucleotide sequence ID" value="NZ_CP162940.1"/>
</dbReference>